<keyword evidence="2" id="KW-1185">Reference proteome</keyword>
<reference evidence="1" key="1">
    <citation type="submission" date="2022-03" db="EMBL/GenBank/DDBJ databases">
        <title>Genomic analyses of argali, domestic sheep and their hybrids provide insights into chromosomal evolution, heterosis and genetic basis of agronomic traits.</title>
        <authorList>
            <person name="Li M."/>
        </authorList>
    </citation>
    <scope>NUCLEOTIDE SEQUENCE</scope>
    <source>
        <strain evidence="1">F1 hybrid</strain>
    </source>
</reference>
<dbReference type="EMBL" id="CM043032">
    <property type="protein sequence ID" value="KAI4583393.1"/>
    <property type="molecule type" value="Genomic_DNA"/>
</dbReference>
<evidence type="ECO:0000313" key="2">
    <source>
        <dbReference type="Proteomes" id="UP001057279"/>
    </source>
</evidence>
<gene>
    <name evidence="1" type="ORF">MJG53_008606</name>
</gene>
<name>A0ACB9V103_9CETA</name>
<evidence type="ECO:0000313" key="1">
    <source>
        <dbReference type="EMBL" id="KAI4583393.1"/>
    </source>
</evidence>
<comment type="caution">
    <text evidence="1">The sequence shown here is derived from an EMBL/GenBank/DDBJ whole genome shotgun (WGS) entry which is preliminary data.</text>
</comment>
<protein>
    <submittedName>
        <fullName evidence="1">Uncharacterized protein</fullName>
    </submittedName>
</protein>
<dbReference type="Proteomes" id="UP001057279">
    <property type="component" value="Linkage Group LG07"/>
</dbReference>
<sequence>MTPVTFGTAIRMLKENGGPEREVRSLHIELLTTLQTPQWPQKPGTGAQTLDRAAPRERKQTAGAESGPRPGPESTPARAPTPGVRPPTMRKIRANAIAILTVAWILGTFYYLWQDNRAHAASSGGRGAKRAGGRPEQLREDRTIPLIHNVFKALVDVWTDRLVRQKASGVKIPESWNLGGQIDQSQNWANQERPLTDPGELPQQGLIQAAAFVLSKRASSGPE</sequence>
<organism evidence="1 2">
    <name type="scientific">Ovis ammon polii x Ovis aries</name>
    <dbReference type="NCBI Taxonomy" id="2918886"/>
    <lineage>
        <taxon>Eukaryota</taxon>
        <taxon>Metazoa</taxon>
        <taxon>Chordata</taxon>
        <taxon>Craniata</taxon>
        <taxon>Vertebrata</taxon>
        <taxon>Euteleostomi</taxon>
        <taxon>Mammalia</taxon>
        <taxon>Eutheria</taxon>
        <taxon>Laurasiatheria</taxon>
        <taxon>Artiodactyla</taxon>
        <taxon>Ruminantia</taxon>
        <taxon>Pecora</taxon>
        <taxon>Bovidae</taxon>
        <taxon>Caprinae</taxon>
        <taxon>Ovis</taxon>
    </lineage>
</organism>
<proteinExistence type="predicted"/>
<accession>A0ACB9V103</accession>